<keyword evidence="3" id="KW-0378">Hydrolase</keyword>
<dbReference type="CDD" id="cd12797">
    <property type="entry name" value="M23_peptidase"/>
    <property type="match status" value="1"/>
</dbReference>
<dbReference type="STRING" id="1385519.N801_04140"/>
<dbReference type="InterPro" id="IPR000064">
    <property type="entry name" value="NLP_P60_dom"/>
</dbReference>
<accession>A0A0A0JWQ3</accession>
<dbReference type="PANTHER" id="PTHR21666:SF270">
    <property type="entry name" value="MUREIN HYDROLASE ACTIVATOR ENVC"/>
    <property type="match status" value="1"/>
</dbReference>
<dbReference type="SUPFAM" id="SSF53955">
    <property type="entry name" value="Lysozyme-like"/>
    <property type="match status" value="1"/>
</dbReference>
<dbReference type="GO" id="GO:0008234">
    <property type="term" value="F:cysteine-type peptidase activity"/>
    <property type="evidence" value="ECO:0007669"/>
    <property type="project" value="UniProtKB-KW"/>
</dbReference>
<gene>
    <name evidence="7" type="ORF">N801_04140</name>
</gene>
<evidence type="ECO:0000256" key="3">
    <source>
        <dbReference type="ARBA" id="ARBA00022801"/>
    </source>
</evidence>
<evidence type="ECO:0000259" key="6">
    <source>
        <dbReference type="PROSITE" id="PS51935"/>
    </source>
</evidence>
<dbReference type="AlphaFoldDB" id="A0A0A0JWQ3"/>
<dbReference type="InterPro" id="IPR038765">
    <property type="entry name" value="Papain-like_cys_pep_sf"/>
</dbReference>
<dbReference type="eggNOG" id="COG0739">
    <property type="taxonomic scope" value="Bacteria"/>
</dbReference>
<dbReference type="Pfam" id="PF01551">
    <property type="entry name" value="Peptidase_M23"/>
    <property type="match status" value="1"/>
</dbReference>
<dbReference type="RefSeq" id="WP_052112687.1">
    <property type="nucleotide sequence ID" value="NZ_AVPL01000011.1"/>
</dbReference>
<feature type="signal peptide" evidence="5">
    <location>
        <begin position="1"/>
        <end position="25"/>
    </location>
</feature>
<dbReference type="Pfam" id="PF00877">
    <property type="entry name" value="NLPC_P60"/>
    <property type="match status" value="1"/>
</dbReference>
<dbReference type="InterPro" id="IPR011055">
    <property type="entry name" value="Dup_hybrid_motif"/>
</dbReference>
<dbReference type="InterPro" id="IPR023346">
    <property type="entry name" value="Lysozyme-like_dom_sf"/>
</dbReference>
<dbReference type="EMBL" id="AVPL01000011">
    <property type="protein sequence ID" value="KGN41880.1"/>
    <property type="molecule type" value="Genomic_DNA"/>
</dbReference>
<dbReference type="InterPro" id="IPR031304">
    <property type="entry name" value="SLT_2"/>
</dbReference>
<dbReference type="SUPFAM" id="SSF51261">
    <property type="entry name" value="Duplicated hybrid motif"/>
    <property type="match status" value="1"/>
</dbReference>
<feature type="domain" description="NlpC/P60" evidence="6">
    <location>
        <begin position="376"/>
        <end position="506"/>
    </location>
</feature>
<dbReference type="GO" id="GO:0004222">
    <property type="term" value="F:metalloendopeptidase activity"/>
    <property type="evidence" value="ECO:0007669"/>
    <property type="project" value="TreeGrafter"/>
</dbReference>
<comment type="similarity">
    <text evidence="1">Belongs to the peptidase C40 family.</text>
</comment>
<evidence type="ECO:0000256" key="4">
    <source>
        <dbReference type="ARBA" id="ARBA00022807"/>
    </source>
</evidence>
<keyword evidence="4" id="KW-0788">Thiol protease</keyword>
<evidence type="ECO:0000313" key="8">
    <source>
        <dbReference type="Proteomes" id="UP000030013"/>
    </source>
</evidence>
<dbReference type="Gene3D" id="2.70.70.10">
    <property type="entry name" value="Glucose Permease (Domain IIA)"/>
    <property type="match status" value="1"/>
</dbReference>
<evidence type="ECO:0000256" key="1">
    <source>
        <dbReference type="ARBA" id="ARBA00007074"/>
    </source>
</evidence>
<dbReference type="PANTHER" id="PTHR21666">
    <property type="entry name" value="PEPTIDASE-RELATED"/>
    <property type="match status" value="1"/>
</dbReference>
<evidence type="ECO:0000256" key="2">
    <source>
        <dbReference type="ARBA" id="ARBA00022670"/>
    </source>
</evidence>
<dbReference type="SUPFAM" id="SSF54001">
    <property type="entry name" value="Cysteine proteinases"/>
    <property type="match status" value="1"/>
</dbReference>
<protein>
    <recommendedName>
        <fullName evidence="6">NlpC/P60 domain-containing protein</fullName>
    </recommendedName>
</protein>
<evidence type="ECO:0000313" key="7">
    <source>
        <dbReference type="EMBL" id="KGN41880.1"/>
    </source>
</evidence>
<keyword evidence="5" id="KW-0732">Signal</keyword>
<evidence type="ECO:0000256" key="5">
    <source>
        <dbReference type="SAM" id="SignalP"/>
    </source>
</evidence>
<dbReference type="eggNOG" id="COG0791">
    <property type="taxonomic scope" value="Bacteria"/>
</dbReference>
<dbReference type="InterPro" id="IPR050570">
    <property type="entry name" value="Cell_wall_metabolism_enzyme"/>
</dbReference>
<reference evidence="7 8" key="1">
    <citation type="submission" date="2013-08" db="EMBL/GenBank/DDBJ databases">
        <title>The genome sequence of Knoellia aerolata.</title>
        <authorList>
            <person name="Zhu W."/>
            <person name="Wang G."/>
        </authorList>
    </citation>
    <scope>NUCLEOTIDE SEQUENCE [LARGE SCALE GENOMIC DNA]</scope>
    <source>
        <strain evidence="7 8">DSM 18566</strain>
    </source>
</reference>
<feature type="chain" id="PRO_5001964628" description="NlpC/P60 domain-containing protein" evidence="5">
    <location>
        <begin position="26"/>
        <end position="517"/>
    </location>
</feature>
<dbReference type="InterPro" id="IPR016047">
    <property type="entry name" value="M23ase_b-sheet_dom"/>
</dbReference>
<dbReference type="PROSITE" id="PS51935">
    <property type="entry name" value="NLPC_P60"/>
    <property type="match status" value="1"/>
</dbReference>
<keyword evidence="8" id="KW-1185">Reference proteome</keyword>
<sequence length="517" mass="53907">MKKIALVLIPLLALMCLPLALGAMAVVGGAAIGAELRTVDCGGAIPATGDFRPPFQQAYAVSQRGFGNEFHPIAHEWRQHTGQDLSSLPGPGPVVAIAGGKVTFAAARGTYGNLVDVTHAGGMVSRYAHLAKITVKPGQVVSLGATLGIEGSTGGSTGEHLHLEIHVGGRAVDPVPFMLEHGAPLNGKAVAPSATTTPVPSDVTEGGIGFDLPAAGAPRQDSLHTPPASIPPAIKSLYEAAADRYKIPWTLLAGIGMEETGHGRNKGTSSAGAQGLMQFMPATFATMGVDGNGDGRADIHNDADSVYSAANYLIKSGVANGPTGVKKAIWAYNHADWYVNDVLHYAHTYGGGLVLGDPTDCGVAGAGNPQLPPLSSDRLTKVLTWAGGHAGDPYVYGANGPNAWDCSSFTQNAFAQVGISMPRTAGAQRDWLAKGNGFRVQPGHERPGDIIFWDSYLGPDRIGHVLIVWDPTTKTTIDARSTAKGVGHFSYADGAKRNIFEIWRIGNMADQPSRQPV</sequence>
<dbReference type="CDD" id="cd13399">
    <property type="entry name" value="Slt35-like"/>
    <property type="match status" value="1"/>
</dbReference>
<dbReference type="Gene3D" id="1.10.530.10">
    <property type="match status" value="1"/>
</dbReference>
<dbReference type="GO" id="GO:0006508">
    <property type="term" value="P:proteolysis"/>
    <property type="evidence" value="ECO:0007669"/>
    <property type="project" value="UniProtKB-KW"/>
</dbReference>
<keyword evidence="2" id="KW-0645">Protease</keyword>
<proteinExistence type="inferred from homology"/>
<dbReference type="Pfam" id="PF13406">
    <property type="entry name" value="SLT_2"/>
    <property type="match status" value="1"/>
</dbReference>
<organism evidence="7 8">
    <name type="scientific">Knoellia aerolata DSM 18566</name>
    <dbReference type="NCBI Taxonomy" id="1385519"/>
    <lineage>
        <taxon>Bacteria</taxon>
        <taxon>Bacillati</taxon>
        <taxon>Actinomycetota</taxon>
        <taxon>Actinomycetes</taxon>
        <taxon>Micrococcales</taxon>
        <taxon>Intrasporangiaceae</taxon>
        <taxon>Knoellia</taxon>
    </lineage>
</organism>
<dbReference type="Gene3D" id="3.90.1720.10">
    <property type="entry name" value="endopeptidase domain like (from Nostoc punctiforme)"/>
    <property type="match status" value="1"/>
</dbReference>
<name>A0A0A0JWQ3_9MICO</name>
<comment type="caution">
    <text evidence="7">The sequence shown here is derived from an EMBL/GenBank/DDBJ whole genome shotgun (WGS) entry which is preliminary data.</text>
</comment>
<dbReference type="Proteomes" id="UP000030013">
    <property type="component" value="Unassembled WGS sequence"/>
</dbReference>